<dbReference type="InterPro" id="IPR006976">
    <property type="entry name" value="VanZ-like"/>
</dbReference>
<evidence type="ECO:0000259" key="2">
    <source>
        <dbReference type="Pfam" id="PF04892"/>
    </source>
</evidence>
<accession>A0ABS4BX74</accession>
<gene>
    <name evidence="3" type="ORF">J8H85_12460</name>
</gene>
<keyword evidence="1" id="KW-1133">Transmembrane helix</keyword>
<dbReference type="EMBL" id="JAGJCB010000012">
    <property type="protein sequence ID" value="MBP0904645.1"/>
    <property type="molecule type" value="Genomic_DNA"/>
</dbReference>
<keyword evidence="1" id="KW-0812">Transmembrane</keyword>
<evidence type="ECO:0000313" key="4">
    <source>
        <dbReference type="Proteomes" id="UP000670776"/>
    </source>
</evidence>
<dbReference type="Proteomes" id="UP000670776">
    <property type="component" value="Unassembled WGS sequence"/>
</dbReference>
<keyword evidence="4" id="KW-1185">Reference proteome</keyword>
<feature type="transmembrane region" description="Helical" evidence="1">
    <location>
        <begin position="21"/>
        <end position="39"/>
    </location>
</feature>
<evidence type="ECO:0000256" key="1">
    <source>
        <dbReference type="SAM" id="Phobius"/>
    </source>
</evidence>
<dbReference type="Pfam" id="PF04892">
    <property type="entry name" value="VanZ"/>
    <property type="match status" value="1"/>
</dbReference>
<reference evidence="3 4" key="1">
    <citation type="submission" date="2021-04" db="EMBL/GenBank/DDBJ databases">
        <title>Mariniflexile gromovii gen. nov., sp. nov., a gliding bacterium isolated from the sea urchin Strongylocentrotus intermedius.</title>
        <authorList>
            <person name="Ko S."/>
            <person name="Le V."/>
            <person name="Ahn C.-Y."/>
            <person name="Oh H.-M."/>
        </authorList>
    </citation>
    <scope>NUCLEOTIDE SEQUENCE [LARGE SCALE GENOMIC DNA]</scope>
    <source>
        <strain evidence="3 4">KCTC 12570</strain>
    </source>
</reference>
<proteinExistence type="predicted"/>
<name>A0ABS4BX74_9FLAO</name>
<evidence type="ECO:0000313" key="3">
    <source>
        <dbReference type="EMBL" id="MBP0904645.1"/>
    </source>
</evidence>
<protein>
    <submittedName>
        <fullName evidence="3">VanZ family protein</fullName>
    </submittedName>
</protein>
<comment type="caution">
    <text evidence="3">The sequence shown here is derived from an EMBL/GenBank/DDBJ whole genome shotgun (WGS) entry which is preliminary data.</text>
</comment>
<organism evidence="3 4">
    <name type="scientific">Mariniflexile gromovii</name>
    <dbReference type="NCBI Taxonomy" id="362523"/>
    <lineage>
        <taxon>Bacteria</taxon>
        <taxon>Pseudomonadati</taxon>
        <taxon>Bacteroidota</taxon>
        <taxon>Flavobacteriia</taxon>
        <taxon>Flavobacteriales</taxon>
        <taxon>Flavobacteriaceae</taxon>
        <taxon>Mariniflexile</taxon>
    </lineage>
</organism>
<keyword evidence="1" id="KW-0472">Membrane</keyword>
<feature type="domain" description="VanZ-like" evidence="2">
    <location>
        <begin position="11"/>
        <end position="70"/>
    </location>
</feature>
<feature type="transmembrane region" description="Helical" evidence="1">
    <location>
        <begin position="51"/>
        <end position="70"/>
    </location>
</feature>
<dbReference type="NCBIfam" id="NF037970">
    <property type="entry name" value="vanZ_1"/>
    <property type="match status" value="1"/>
</dbReference>
<sequence>MLTLLWYYTLFYTVKFENKKALMYAASFSIVFGIIIEVLQGTVTASRSADIYDVMANTIGVFLAVVILFIKNLITIKK</sequence>